<protein>
    <submittedName>
        <fullName evidence="1">Uncharacterized protein</fullName>
    </submittedName>
</protein>
<gene>
    <name evidence="1" type="ORF">MLD38_031934</name>
</gene>
<evidence type="ECO:0000313" key="1">
    <source>
        <dbReference type="EMBL" id="KAI4326644.1"/>
    </source>
</evidence>
<reference evidence="2" key="1">
    <citation type="journal article" date="2023" name="Front. Plant Sci.">
        <title>Chromosomal-level genome assembly of Melastoma candidum provides insights into trichome evolution.</title>
        <authorList>
            <person name="Zhong Y."/>
            <person name="Wu W."/>
            <person name="Sun C."/>
            <person name="Zou P."/>
            <person name="Liu Y."/>
            <person name="Dai S."/>
            <person name="Zhou R."/>
        </authorList>
    </citation>
    <scope>NUCLEOTIDE SEQUENCE [LARGE SCALE GENOMIC DNA]</scope>
</reference>
<organism evidence="1 2">
    <name type="scientific">Melastoma candidum</name>
    <dbReference type="NCBI Taxonomy" id="119954"/>
    <lineage>
        <taxon>Eukaryota</taxon>
        <taxon>Viridiplantae</taxon>
        <taxon>Streptophyta</taxon>
        <taxon>Embryophyta</taxon>
        <taxon>Tracheophyta</taxon>
        <taxon>Spermatophyta</taxon>
        <taxon>Magnoliopsida</taxon>
        <taxon>eudicotyledons</taxon>
        <taxon>Gunneridae</taxon>
        <taxon>Pentapetalae</taxon>
        <taxon>rosids</taxon>
        <taxon>malvids</taxon>
        <taxon>Myrtales</taxon>
        <taxon>Melastomataceae</taxon>
        <taxon>Melastomatoideae</taxon>
        <taxon>Melastomateae</taxon>
        <taxon>Melastoma</taxon>
    </lineage>
</organism>
<name>A0ACB9MSZ1_9MYRT</name>
<dbReference type="Proteomes" id="UP001057402">
    <property type="component" value="Chromosome 9"/>
</dbReference>
<accession>A0ACB9MSZ1</accession>
<comment type="caution">
    <text evidence="1">The sequence shown here is derived from an EMBL/GenBank/DDBJ whole genome shotgun (WGS) entry which is preliminary data.</text>
</comment>
<keyword evidence="2" id="KW-1185">Reference proteome</keyword>
<sequence>MEGDDHHHHHPHHGLHHHLQQQQHHQQRRHHHFPFQFLEKKEDDTPSSSSSAATAASPYTSLAIFTPNQPPPHQPPSHHTPRPAELSIIQQSNPSARATTTSAPGNPAKKPPPKRTSTKDRHTKVDGRGRRIRMPALCAARVFQLTRELGHKSDGETIEWLLQQAEPSVIAATGTGTIPANFTSLNISLRSSGSSIALPSHLGSISNASYLHGSPNVNINALFGATGSSRRSASASAAPSSFLPGMNFSSSDNTTSFLNFGSVGNHNSNNLSGSTNNNASSCSSGGAGSAHNLEMREEGGGCGSGSAGDDEDSAGKKTTRNTNSSDLDLSTSAHVHHQMGSYLVQSSAGSLPATHSQIPGNIWMLANSGNQDPVWTTFPSVGNSTAALYRGTMSSGLHFMNFPAPVALVPGQQLGPGLGTGGGEGHLGMFTGISAYRPVASGAPDQSGADHGGGNDDEDDRHDGNG</sequence>
<proteinExistence type="predicted"/>
<evidence type="ECO:0000313" key="2">
    <source>
        <dbReference type="Proteomes" id="UP001057402"/>
    </source>
</evidence>
<dbReference type="EMBL" id="CM042888">
    <property type="protein sequence ID" value="KAI4326644.1"/>
    <property type="molecule type" value="Genomic_DNA"/>
</dbReference>